<reference evidence="2" key="1">
    <citation type="submission" date="2024-01" db="EMBL/GenBank/DDBJ databases">
        <title>First draft genome sequence data of TA4-1, the type strain of Gram-positive actinobacterium Streptomyces chiangmaiensis.</title>
        <authorList>
            <person name="Yasawong M."/>
            <person name="Nantapong N."/>
        </authorList>
    </citation>
    <scope>NUCLEOTIDE SEQUENCE</scope>
    <source>
        <strain evidence="2">TA4-1</strain>
    </source>
</reference>
<organism evidence="2 3">
    <name type="scientific">Streptomyces chiangmaiensis</name>
    <dbReference type="NCBI Taxonomy" id="766497"/>
    <lineage>
        <taxon>Bacteria</taxon>
        <taxon>Bacillati</taxon>
        <taxon>Actinomycetota</taxon>
        <taxon>Actinomycetes</taxon>
        <taxon>Kitasatosporales</taxon>
        <taxon>Streptomycetaceae</taxon>
        <taxon>Streptomyces</taxon>
    </lineage>
</organism>
<evidence type="ECO:0000259" key="1">
    <source>
        <dbReference type="Pfam" id="PF00582"/>
    </source>
</evidence>
<dbReference type="RefSeq" id="WP_329511869.1">
    <property type="nucleotide sequence ID" value="NZ_BAAAYZ010000028.1"/>
</dbReference>
<protein>
    <submittedName>
        <fullName evidence="2">Universal stress protein</fullName>
    </submittedName>
</protein>
<accession>A0ABU7FTU5</accession>
<dbReference type="CDD" id="cd00293">
    <property type="entry name" value="USP-like"/>
    <property type="match status" value="1"/>
</dbReference>
<evidence type="ECO:0000313" key="3">
    <source>
        <dbReference type="Proteomes" id="UP001333996"/>
    </source>
</evidence>
<dbReference type="PANTHER" id="PTHR46553">
    <property type="entry name" value="ADENINE NUCLEOTIDE ALPHA HYDROLASES-LIKE SUPERFAMILY PROTEIN"/>
    <property type="match status" value="1"/>
</dbReference>
<dbReference type="Gene3D" id="3.40.50.12370">
    <property type="match status" value="1"/>
</dbReference>
<dbReference type="EMBL" id="JAYWVC010000238">
    <property type="protein sequence ID" value="MED7827489.1"/>
    <property type="molecule type" value="Genomic_DNA"/>
</dbReference>
<dbReference type="InterPro" id="IPR006016">
    <property type="entry name" value="UspA"/>
</dbReference>
<name>A0ABU7FTU5_9ACTN</name>
<gene>
    <name evidence="2" type="ORF">VXC91_37725</name>
</gene>
<feature type="domain" description="UspA" evidence="1">
    <location>
        <begin position="13"/>
        <end position="153"/>
    </location>
</feature>
<evidence type="ECO:0000313" key="2">
    <source>
        <dbReference type="EMBL" id="MED7827489.1"/>
    </source>
</evidence>
<dbReference type="SUPFAM" id="SSF52402">
    <property type="entry name" value="Adenine nucleotide alpha hydrolases-like"/>
    <property type="match status" value="1"/>
</dbReference>
<keyword evidence="3" id="KW-1185">Reference proteome</keyword>
<dbReference type="Pfam" id="PF00582">
    <property type="entry name" value="Usp"/>
    <property type="match status" value="1"/>
</dbReference>
<dbReference type="PANTHER" id="PTHR46553:SF3">
    <property type="entry name" value="ADENINE NUCLEOTIDE ALPHA HYDROLASES-LIKE SUPERFAMILY PROTEIN"/>
    <property type="match status" value="1"/>
</dbReference>
<proteinExistence type="predicted"/>
<sequence>MPGTGAAPTDTARVVVGVSGTLGSLTALRRAAEEARCRGAELWPVLAWEPPGGDLVSRHGPGTTVMVDTWQDLARQRMLTALTDVFGQAGPGLAMRALVARGAPGSALVEIADRESDVLVVGAGRRSLWHRACSRSVSRYCLSHAGCPVLAVPPSPLEAELAAAHRRNVLGLGLDTGCLEHEVFRLAQGRSDS</sequence>
<comment type="caution">
    <text evidence="2">The sequence shown here is derived from an EMBL/GenBank/DDBJ whole genome shotgun (WGS) entry which is preliminary data.</text>
</comment>
<dbReference type="Proteomes" id="UP001333996">
    <property type="component" value="Unassembled WGS sequence"/>
</dbReference>